<dbReference type="SUPFAM" id="SSF48452">
    <property type="entry name" value="TPR-like"/>
    <property type="match status" value="1"/>
</dbReference>
<dbReference type="Proteomes" id="UP000019335">
    <property type="component" value="Chromosome 20"/>
</dbReference>
<evidence type="ECO:0000313" key="4">
    <source>
        <dbReference type="Proteomes" id="UP000019335"/>
    </source>
</evidence>
<dbReference type="InterPro" id="IPR011990">
    <property type="entry name" value="TPR-like_helical_dom_sf"/>
</dbReference>
<evidence type="ECO:0000256" key="1">
    <source>
        <dbReference type="SAM" id="Coils"/>
    </source>
</evidence>
<protein>
    <submittedName>
        <fullName evidence="3">Pilus assembly protein</fullName>
    </submittedName>
</protein>
<dbReference type="InterPro" id="IPR019734">
    <property type="entry name" value="TPR_rpt"/>
</dbReference>
<dbReference type="AlphaFoldDB" id="W7T8W0"/>
<dbReference type="SMART" id="SM00028">
    <property type="entry name" value="TPR"/>
    <property type="match status" value="3"/>
</dbReference>
<evidence type="ECO:0000256" key="2">
    <source>
        <dbReference type="SAM" id="MobiDB-lite"/>
    </source>
</evidence>
<keyword evidence="4" id="KW-1185">Reference proteome</keyword>
<dbReference type="Gene3D" id="1.25.40.10">
    <property type="entry name" value="Tetratricopeptide repeat domain"/>
    <property type="match status" value="1"/>
</dbReference>
<feature type="region of interest" description="Disordered" evidence="2">
    <location>
        <begin position="189"/>
        <end position="224"/>
    </location>
</feature>
<reference evidence="3 4" key="1">
    <citation type="journal article" date="2014" name="Mol. Plant">
        <title>Chromosome Scale Genome Assembly and Transcriptome Profiling of Nannochloropsis gaditana in Nitrogen Depletion.</title>
        <authorList>
            <person name="Corteggiani Carpinelli E."/>
            <person name="Telatin A."/>
            <person name="Vitulo N."/>
            <person name="Forcato C."/>
            <person name="D'Angelo M."/>
            <person name="Schiavon R."/>
            <person name="Vezzi A."/>
            <person name="Giacometti G.M."/>
            <person name="Morosinotto T."/>
            <person name="Valle G."/>
        </authorList>
    </citation>
    <scope>NUCLEOTIDE SEQUENCE [LARGE SCALE GENOMIC DNA]</scope>
    <source>
        <strain evidence="3 4">B-31</strain>
    </source>
</reference>
<evidence type="ECO:0000313" key="3">
    <source>
        <dbReference type="EMBL" id="EWM22842.1"/>
    </source>
</evidence>
<feature type="coiled-coil region" evidence="1">
    <location>
        <begin position="232"/>
        <end position="262"/>
    </location>
</feature>
<feature type="coiled-coil region" evidence="1">
    <location>
        <begin position="294"/>
        <end position="321"/>
    </location>
</feature>
<accession>W7T8W0</accession>
<sequence length="414" mass="45072">MTTSKAVAAAAGSVASTRDHGILLRSLYRAMSRHGKWFDATPMAKAVIPFPLPFSYQVLLGGHNRDFYGQNLSVHEAIRCGFGPAASSHAQTEVSEELRIDMTLQLARQLAGWRHLLSSSSSSFSAPLISQATRPLDSLSSSAATAGTESETGGVFHPLTVDVAPYTRELIPAFFFTYFSTASSLSPLGAPSSSSSSSPSSSSSSSSSTSSTTSTSSFSSLPSSPVTYQEVYGNARKHNSQLHAALEKLEEAERLLEAGGREGGVIDRERIKSLYQMSLALYPTADARTYLAYLLSYEGALKEAKEELKEAMKQDAEFGNAWNDLGLYLWQEGRREEALKVLAEAKKKRRYQVRYKPYLNSGHIFLELGQPTSALVEYLHALHHAGPDRGREIRAVICDMARVLSQEELREGGG</sequence>
<keyword evidence="1" id="KW-0175">Coiled coil</keyword>
<gene>
    <name evidence="3" type="ORF">Naga_100293g2</name>
</gene>
<dbReference type="OrthoDB" id="10465869at2759"/>
<organism evidence="3 4">
    <name type="scientific">Nannochloropsis gaditana</name>
    <dbReference type="NCBI Taxonomy" id="72520"/>
    <lineage>
        <taxon>Eukaryota</taxon>
        <taxon>Sar</taxon>
        <taxon>Stramenopiles</taxon>
        <taxon>Ochrophyta</taxon>
        <taxon>Eustigmatophyceae</taxon>
        <taxon>Eustigmatales</taxon>
        <taxon>Monodopsidaceae</taxon>
        <taxon>Nannochloropsis</taxon>
    </lineage>
</organism>
<proteinExistence type="predicted"/>
<name>W7T8W0_9STRA</name>
<comment type="caution">
    <text evidence="3">The sequence shown here is derived from an EMBL/GenBank/DDBJ whole genome shotgun (WGS) entry which is preliminary data.</text>
</comment>
<dbReference type="EMBL" id="AZIL01002058">
    <property type="protein sequence ID" value="EWM22842.1"/>
    <property type="molecule type" value="Genomic_DNA"/>
</dbReference>